<proteinExistence type="predicted"/>
<evidence type="ECO:0000256" key="1">
    <source>
        <dbReference type="ARBA" id="ARBA00001946"/>
    </source>
</evidence>
<protein>
    <recommendedName>
        <fullName evidence="2">diguanylate cyclase</fullName>
        <ecNumber evidence="2">2.7.7.65</ecNumber>
    </recommendedName>
</protein>
<dbReference type="PANTHER" id="PTHR45138:SF9">
    <property type="entry name" value="DIGUANYLATE CYCLASE DGCM-RELATED"/>
    <property type="match status" value="1"/>
</dbReference>
<dbReference type="InterPro" id="IPR000160">
    <property type="entry name" value="GGDEF_dom"/>
</dbReference>
<dbReference type="OrthoDB" id="9812260at2"/>
<dbReference type="Pfam" id="PF00990">
    <property type="entry name" value="GGDEF"/>
    <property type="match status" value="1"/>
</dbReference>
<dbReference type="Proteomes" id="UP000196027">
    <property type="component" value="Chromosome"/>
</dbReference>
<evidence type="ECO:0000256" key="3">
    <source>
        <dbReference type="ARBA" id="ARBA00034247"/>
    </source>
</evidence>
<feature type="transmembrane region" description="Helical" evidence="4">
    <location>
        <begin position="148"/>
        <end position="166"/>
    </location>
</feature>
<feature type="transmembrane region" description="Helical" evidence="4">
    <location>
        <begin position="56"/>
        <end position="78"/>
    </location>
</feature>
<evidence type="ECO:0000313" key="7">
    <source>
        <dbReference type="Proteomes" id="UP000196027"/>
    </source>
</evidence>
<dbReference type="PROSITE" id="PS50887">
    <property type="entry name" value="GGDEF"/>
    <property type="match status" value="1"/>
</dbReference>
<keyword evidence="4" id="KW-1133">Transmembrane helix</keyword>
<dbReference type="Gene3D" id="3.30.70.270">
    <property type="match status" value="1"/>
</dbReference>
<feature type="transmembrane region" description="Helical" evidence="4">
    <location>
        <begin position="172"/>
        <end position="189"/>
    </location>
</feature>
<gene>
    <name evidence="6" type="ORF">OLMES_4398</name>
</gene>
<dbReference type="RefSeq" id="WP_157678443.1">
    <property type="nucleotide sequence ID" value="NZ_CP021425.1"/>
</dbReference>
<dbReference type="SUPFAM" id="SSF55073">
    <property type="entry name" value="Nucleotide cyclase"/>
    <property type="match status" value="1"/>
</dbReference>
<evidence type="ECO:0000256" key="2">
    <source>
        <dbReference type="ARBA" id="ARBA00012528"/>
    </source>
</evidence>
<evidence type="ECO:0000259" key="5">
    <source>
        <dbReference type="PROSITE" id="PS50887"/>
    </source>
</evidence>
<feature type="domain" description="GGDEF" evidence="5">
    <location>
        <begin position="245"/>
        <end position="380"/>
    </location>
</feature>
<evidence type="ECO:0000256" key="4">
    <source>
        <dbReference type="SAM" id="Phobius"/>
    </source>
</evidence>
<keyword evidence="4" id="KW-0472">Membrane</keyword>
<dbReference type="NCBIfam" id="TIGR00254">
    <property type="entry name" value="GGDEF"/>
    <property type="match status" value="1"/>
</dbReference>
<keyword evidence="7" id="KW-1185">Reference proteome</keyword>
<accession>A0A1Y0IG78</accession>
<dbReference type="EC" id="2.7.7.65" evidence="2"/>
<organism evidence="6 7">
    <name type="scientific">Oleiphilus messinensis</name>
    <dbReference type="NCBI Taxonomy" id="141451"/>
    <lineage>
        <taxon>Bacteria</taxon>
        <taxon>Pseudomonadati</taxon>
        <taxon>Pseudomonadota</taxon>
        <taxon>Gammaproteobacteria</taxon>
        <taxon>Oceanospirillales</taxon>
        <taxon>Oleiphilaceae</taxon>
        <taxon>Oleiphilus</taxon>
    </lineage>
</organism>
<feature type="transmembrane region" description="Helical" evidence="4">
    <location>
        <begin position="26"/>
        <end position="44"/>
    </location>
</feature>
<evidence type="ECO:0000313" key="6">
    <source>
        <dbReference type="EMBL" id="ARU58394.1"/>
    </source>
</evidence>
<reference evidence="6 7" key="1">
    <citation type="submission" date="2017-05" db="EMBL/GenBank/DDBJ databases">
        <title>Genomic insights into alkan degradation activity of Oleiphilus messinensis.</title>
        <authorList>
            <person name="Kozyavkin S.A."/>
            <person name="Slesarev A.I."/>
            <person name="Golyshin P.N."/>
            <person name="Korzhenkov A."/>
            <person name="Golyshina O.N."/>
            <person name="Toshchakov S.V."/>
        </authorList>
    </citation>
    <scope>NUCLEOTIDE SEQUENCE [LARGE SCALE GENOMIC DNA]</scope>
    <source>
        <strain evidence="6 7">ME102</strain>
    </source>
</reference>
<keyword evidence="4" id="KW-0812">Transmembrane</keyword>
<sequence>MDSKLVEPKYRDQITRQLGDDLSRRSLIGTIVYLLIWAALMLPSMSELTNRGHNTALLICTAAVLTVSVLRLALVLFYREKAKKLNTPSLWPLQLGVFTSGAVWGLICYYLISTPAFADCTMSLFVATAGLCAGGITSLAPSKESVSIYLFTLVTPLAAGLLVADVPRATSIAWLFSIYVCGLYAISGLHRREYFSALNTKMKLVEQTERLSQLNTIDPLTGLKNRRFFETQLSYEFKRAVREESSIAIILLDLDYFKAINDQFGHLIGDECLKEMARTISCQLNRSLDIVARYGGEEFAVILPNTAQQDAYLLADKLRQKIEHMSIKVHAKTVQFTASFGLSTIIPTINDSEIELLSQADIALYAAKNNGRNRVEIFDPDSSASFDLVCQGAV</sequence>
<dbReference type="SMART" id="SM00267">
    <property type="entry name" value="GGDEF"/>
    <property type="match status" value="1"/>
</dbReference>
<dbReference type="CDD" id="cd01949">
    <property type="entry name" value="GGDEF"/>
    <property type="match status" value="1"/>
</dbReference>
<feature type="transmembrane region" description="Helical" evidence="4">
    <location>
        <begin position="124"/>
        <end position="141"/>
    </location>
</feature>
<dbReference type="InterPro" id="IPR050469">
    <property type="entry name" value="Diguanylate_Cyclase"/>
</dbReference>
<comment type="cofactor">
    <cofactor evidence="1">
        <name>Mg(2+)</name>
        <dbReference type="ChEBI" id="CHEBI:18420"/>
    </cofactor>
</comment>
<dbReference type="EMBL" id="CP021425">
    <property type="protein sequence ID" value="ARU58394.1"/>
    <property type="molecule type" value="Genomic_DNA"/>
</dbReference>
<dbReference type="FunFam" id="3.30.70.270:FF:000001">
    <property type="entry name" value="Diguanylate cyclase domain protein"/>
    <property type="match status" value="1"/>
</dbReference>
<dbReference type="InterPro" id="IPR029787">
    <property type="entry name" value="Nucleotide_cyclase"/>
</dbReference>
<dbReference type="PANTHER" id="PTHR45138">
    <property type="entry name" value="REGULATORY COMPONENTS OF SENSORY TRANSDUCTION SYSTEM"/>
    <property type="match status" value="1"/>
</dbReference>
<dbReference type="GO" id="GO:0052621">
    <property type="term" value="F:diguanylate cyclase activity"/>
    <property type="evidence" value="ECO:0007669"/>
    <property type="project" value="UniProtKB-EC"/>
</dbReference>
<dbReference type="InterPro" id="IPR043128">
    <property type="entry name" value="Rev_trsase/Diguanyl_cyclase"/>
</dbReference>
<feature type="transmembrane region" description="Helical" evidence="4">
    <location>
        <begin position="90"/>
        <end position="112"/>
    </location>
</feature>
<comment type="catalytic activity">
    <reaction evidence="3">
        <text>2 GTP = 3',3'-c-di-GMP + 2 diphosphate</text>
        <dbReference type="Rhea" id="RHEA:24898"/>
        <dbReference type="ChEBI" id="CHEBI:33019"/>
        <dbReference type="ChEBI" id="CHEBI:37565"/>
        <dbReference type="ChEBI" id="CHEBI:58805"/>
        <dbReference type="EC" id="2.7.7.65"/>
    </reaction>
</comment>
<dbReference type="AlphaFoldDB" id="A0A1Y0IG78"/>
<dbReference type="KEGG" id="ome:OLMES_4398"/>
<name>A0A1Y0IG78_9GAMM</name>